<keyword evidence="4" id="KW-1185">Reference proteome</keyword>
<dbReference type="Pfam" id="PF04073">
    <property type="entry name" value="tRNA_edit"/>
    <property type="match status" value="1"/>
</dbReference>
<accession>A0A926DHA3</accession>
<gene>
    <name evidence="3" type="ORF">H8695_10215</name>
</gene>
<name>A0A926DHA3_9FIRM</name>
<dbReference type="InterPro" id="IPR040285">
    <property type="entry name" value="ProX/PRXD1"/>
</dbReference>
<dbReference type="Proteomes" id="UP000620366">
    <property type="component" value="Unassembled WGS sequence"/>
</dbReference>
<comment type="caution">
    <text evidence="3">The sequence shown here is derived from an EMBL/GenBank/DDBJ whole genome shotgun (WGS) entry which is preliminary data.</text>
</comment>
<dbReference type="EMBL" id="JACRSP010000005">
    <property type="protein sequence ID" value="MBC8537060.1"/>
    <property type="molecule type" value="Genomic_DNA"/>
</dbReference>
<comment type="similarity">
    <text evidence="1">Belongs to the PRORSD1 family.</text>
</comment>
<dbReference type="CDD" id="cd04335">
    <property type="entry name" value="PrdX_deacylase"/>
    <property type="match status" value="1"/>
</dbReference>
<dbReference type="PANTHER" id="PTHR31423:SF3">
    <property type="entry name" value="PROLYL-TRNA SYNTHETASE ASSOCIATED DOMAIN-CONTAINING PROTEIN 1-RELATED"/>
    <property type="match status" value="1"/>
</dbReference>
<dbReference type="AlphaFoldDB" id="A0A926DHA3"/>
<evidence type="ECO:0000313" key="4">
    <source>
        <dbReference type="Proteomes" id="UP000620366"/>
    </source>
</evidence>
<dbReference type="GO" id="GO:0002161">
    <property type="term" value="F:aminoacyl-tRNA deacylase activity"/>
    <property type="evidence" value="ECO:0007669"/>
    <property type="project" value="InterPro"/>
</dbReference>
<protein>
    <submittedName>
        <fullName evidence="3">Prolyl-tRNA synthetase associated domain-containing protein</fullName>
    </submittedName>
</protein>
<dbReference type="PANTHER" id="PTHR31423">
    <property type="entry name" value="YBAK DOMAIN-CONTAINING PROTEIN"/>
    <property type="match status" value="1"/>
</dbReference>
<dbReference type="Gene3D" id="3.90.960.10">
    <property type="entry name" value="YbaK/aminoacyl-tRNA synthetase-associated domain"/>
    <property type="match status" value="1"/>
</dbReference>
<dbReference type="InterPro" id="IPR036754">
    <property type="entry name" value="YbaK/aa-tRNA-synt-asso_dom_sf"/>
</dbReference>
<reference evidence="3" key="1">
    <citation type="submission" date="2020-08" db="EMBL/GenBank/DDBJ databases">
        <title>Genome public.</title>
        <authorList>
            <person name="Liu C."/>
            <person name="Sun Q."/>
        </authorList>
    </citation>
    <scope>NUCLEOTIDE SEQUENCE</scope>
    <source>
        <strain evidence="3">BX7</strain>
    </source>
</reference>
<organism evidence="3 4">
    <name type="scientific">Feifania hominis</name>
    <dbReference type="NCBI Taxonomy" id="2763660"/>
    <lineage>
        <taxon>Bacteria</taxon>
        <taxon>Bacillati</taxon>
        <taxon>Bacillota</taxon>
        <taxon>Clostridia</taxon>
        <taxon>Eubacteriales</taxon>
        <taxon>Feifaniaceae</taxon>
        <taxon>Feifania</taxon>
    </lineage>
</organism>
<evidence type="ECO:0000256" key="1">
    <source>
        <dbReference type="ARBA" id="ARBA00010201"/>
    </source>
</evidence>
<feature type="domain" description="YbaK/aminoacyl-tRNA synthetase-associated" evidence="2">
    <location>
        <begin position="22"/>
        <end position="148"/>
    </location>
</feature>
<sequence>MTRSDILARLDAAGIAYELEEHPAVFTIDEMRELGICERGEVAKNLFLRDAKGRRHILAVVRSDKRADLAAIAEQLGTTRLSFASEQRLMKHLGLTKGAVTPLGVLHDSEGLVEVAIDRDLCGCERLGVHPGENTATLWLRCDDLLRLIRENGNPVSEIVL</sequence>
<dbReference type="RefSeq" id="WP_249301287.1">
    <property type="nucleotide sequence ID" value="NZ_JACRSP010000005.1"/>
</dbReference>
<proteinExistence type="inferred from homology"/>
<evidence type="ECO:0000259" key="2">
    <source>
        <dbReference type="Pfam" id="PF04073"/>
    </source>
</evidence>
<evidence type="ECO:0000313" key="3">
    <source>
        <dbReference type="EMBL" id="MBC8537060.1"/>
    </source>
</evidence>
<dbReference type="SUPFAM" id="SSF55826">
    <property type="entry name" value="YbaK/ProRS associated domain"/>
    <property type="match status" value="1"/>
</dbReference>
<dbReference type="InterPro" id="IPR007214">
    <property type="entry name" value="YbaK/aa-tRNA-synth-assoc-dom"/>
</dbReference>